<sequence length="701" mass="79205">MRMDIIGILLEVVYVMKDSCLQKSQILLTKGRELRACGIKDHCHKAEHYNMIPENTLILLYNVVDLLLVKGLMNFHPDVFEILIRMFKWKGVPLEKCLAMLWEYRRLGHALCASSINESFITTLSRHCDELSQSIDFWISCIKGSEAQGVGFQQNFSLMFQSDIKVEEVKKAASELLSSVSLPSGSTFIAVYLYQDLFEKLVSSGSLIESIDFWISCIKGSEAQGVGFQQNFSLMFQSDIKVEEVKKAASELLSSVSLPSGSTFIAVYLYQDLFEKLVSSGSLIEQAPLLQKGPLEMGSGEQYYPPRKYPHQHTQTKFKLKMLALVILTNLLTIYIFTGPPLNLLTQHLSLPLPDTTTLLHELNITRKELTTSRSRVSDLLRQLTSTNQLVEALLIELTRLREPEADTDPTSSSEVKLAIGLHKLPLGYSPRMGSDEVYPPFGGGCLKFKDELAQYMTYDIGKDCPMDDVFAQKLMLKGCEPLPIRRCHPKSPAGYVEPTPLPDSLWAMPPDRSIIWDPYTCKSYKCLINRKNLPAFYDCNDYFDLQGKEKTRWLHDNGGLNFGIDKILETKPRGTIRIGLDIGGGAGTFAARMKERNTTIITTSMNLDGPFNSFIASRGLIPMHLSASQRLPFFENTLDIVHSMHVLSNWIPEATLEFTLYDIYRVLRPGGLFWLDHFFCLGSQLTQPTFQCWIVSDSRN</sequence>
<feature type="domain" description="Methyltransferase type 11" evidence="1">
    <location>
        <begin position="581"/>
        <end position="675"/>
    </location>
</feature>
<accession>A0ABC8U7W2</accession>
<dbReference type="InterPro" id="IPR029063">
    <property type="entry name" value="SAM-dependent_MTases_sf"/>
</dbReference>
<keyword evidence="3" id="KW-1185">Reference proteome</keyword>
<evidence type="ECO:0000259" key="1">
    <source>
        <dbReference type="Pfam" id="PF08241"/>
    </source>
</evidence>
<name>A0ABC8U7W2_9AQUA</name>
<dbReference type="GO" id="GO:0009820">
    <property type="term" value="P:alkaloid metabolic process"/>
    <property type="evidence" value="ECO:0007669"/>
    <property type="project" value="UniProtKB-KW"/>
</dbReference>
<reference evidence="2 3" key="1">
    <citation type="submission" date="2024-02" db="EMBL/GenBank/DDBJ databases">
        <authorList>
            <person name="Vignale AGUSTIN F."/>
            <person name="Sosa J E."/>
            <person name="Modenutti C."/>
        </authorList>
    </citation>
    <scope>NUCLEOTIDE SEQUENCE [LARGE SCALE GENOMIC DNA]</scope>
</reference>
<dbReference type="EMBL" id="CAUOFW020007168">
    <property type="protein sequence ID" value="CAK9177846.1"/>
    <property type="molecule type" value="Genomic_DNA"/>
</dbReference>
<evidence type="ECO:0000313" key="3">
    <source>
        <dbReference type="Proteomes" id="UP001642360"/>
    </source>
</evidence>
<proteinExistence type="predicted"/>
<gene>
    <name evidence="2" type="ORF">ILEXP_LOCUS47764</name>
</gene>
<dbReference type="InterPro" id="IPR053223">
    <property type="entry name" value="Prob_Methyltransferase"/>
</dbReference>
<dbReference type="PANTHER" id="PTHR44067">
    <property type="entry name" value="S-ADENOSYL-L-METHIONINE-DEPENDENT METHYLTRANSFERASE SUPERFAMILY PROTEIN-RELATED"/>
    <property type="match status" value="1"/>
</dbReference>
<dbReference type="Gene3D" id="3.40.50.150">
    <property type="entry name" value="Vaccinia Virus protein VP39"/>
    <property type="match status" value="1"/>
</dbReference>
<protein>
    <recommendedName>
        <fullName evidence="1">Methyltransferase type 11 domain-containing protein</fullName>
    </recommendedName>
</protein>
<dbReference type="SUPFAM" id="SSF53335">
    <property type="entry name" value="S-adenosyl-L-methionine-dependent methyltransferases"/>
    <property type="match status" value="1"/>
</dbReference>
<evidence type="ECO:0000313" key="2">
    <source>
        <dbReference type="EMBL" id="CAK9177846.1"/>
    </source>
</evidence>
<dbReference type="Proteomes" id="UP001642360">
    <property type="component" value="Unassembled WGS sequence"/>
</dbReference>
<dbReference type="PANTHER" id="PTHR44067:SF10">
    <property type="entry name" value="S-ADENOSYL-L-METHIONINE-DEPENDENT METHYLTRANSFERASE SUPERFAMILY PROTEIN"/>
    <property type="match status" value="1"/>
</dbReference>
<dbReference type="InterPro" id="IPR013216">
    <property type="entry name" value="Methyltransf_11"/>
</dbReference>
<dbReference type="Pfam" id="PF08241">
    <property type="entry name" value="Methyltransf_11"/>
    <property type="match status" value="1"/>
</dbReference>
<dbReference type="AlphaFoldDB" id="A0ABC8U7W2"/>
<comment type="caution">
    <text evidence="2">The sequence shown here is derived from an EMBL/GenBank/DDBJ whole genome shotgun (WGS) entry which is preliminary data.</text>
</comment>
<organism evidence="2 3">
    <name type="scientific">Ilex paraguariensis</name>
    <name type="common">yerba mate</name>
    <dbReference type="NCBI Taxonomy" id="185542"/>
    <lineage>
        <taxon>Eukaryota</taxon>
        <taxon>Viridiplantae</taxon>
        <taxon>Streptophyta</taxon>
        <taxon>Embryophyta</taxon>
        <taxon>Tracheophyta</taxon>
        <taxon>Spermatophyta</taxon>
        <taxon>Magnoliopsida</taxon>
        <taxon>eudicotyledons</taxon>
        <taxon>Gunneridae</taxon>
        <taxon>Pentapetalae</taxon>
        <taxon>asterids</taxon>
        <taxon>campanulids</taxon>
        <taxon>Aquifoliales</taxon>
        <taxon>Aquifoliaceae</taxon>
        <taxon>Ilex</taxon>
    </lineage>
</organism>